<protein>
    <submittedName>
        <fullName evidence="1">Uncharacterized protein</fullName>
    </submittedName>
</protein>
<evidence type="ECO:0000313" key="1">
    <source>
        <dbReference type="EMBL" id="BAP85960.1"/>
    </source>
</evidence>
<sequence>MDTDILLSELNLDITDENQAIAKSLINESEDIIINSVDSKVPKNLFENNSIFNRAVKTLATDLYYNRTLPNGLSLGTQMMINNLKGVDFSGTSTE</sequence>
<dbReference type="NCBIfam" id="TIGR01560">
    <property type="entry name" value="put_DNA_pack"/>
    <property type="match status" value="1"/>
</dbReference>
<gene>
    <name evidence="1" type="ORF">LOOC260_114240</name>
</gene>
<accession>A0A0A1GVD9</accession>
<dbReference type="HOGENOM" id="CLU_179958_0_0_9"/>
<dbReference type="InterPro" id="IPR006450">
    <property type="entry name" value="Phage_HK97_gp6-like"/>
</dbReference>
<dbReference type="STRING" id="1291742.LOOC260_114240"/>
<dbReference type="EMBL" id="AP014680">
    <property type="protein sequence ID" value="BAP85960.1"/>
    <property type="molecule type" value="Genomic_DNA"/>
</dbReference>
<proteinExistence type="predicted"/>
<reference evidence="1 2" key="1">
    <citation type="submission" date="2014-11" db="EMBL/GenBank/DDBJ databases">
        <title>Complete genome sequence and analysis of Lactobacillus hokkaidonensis LOOC260T.</title>
        <authorList>
            <person name="Tanizawa Y."/>
            <person name="Tohno M."/>
            <person name="Kaminuma E."/>
            <person name="Nakamura Y."/>
            <person name="Arita M."/>
        </authorList>
    </citation>
    <scope>NUCLEOTIDE SEQUENCE [LARGE SCALE GENOMIC DNA]</scope>
    <source>
        <strain evidence="1 2">LOOC260</strain>
    </source>
</reference>
<name>A0A0A1GVD9_9LACO</name>
<dbReference type="Proteomes" id="UP000031620">
    <property type="component" value="Chromosome"/>
</dbReference>
<dbReference type="RefSeq" id="WP_041093957.1">
    <property type="nucleotide sequence ID" value="NZ_AP014680.1"/>
</dbReference>
<dbReference type="KEGG" id="lho:LOOC260_114240"/>
<evidence type="ECO:0000313" key="2">
    <source>
        <dbReference type="Proteomes" id="UP000031620"/>
    </source>
</evidence>
<dbReference type="AlphaFoldDB" id="A0A0A1GVD9"/>
<organism evidence="1 2">
    <name type="scientific">Paucilactobacillus hokkaidonensis JCM 18461</name>
    <dbReference type="NCBI Taxonomy" id="1291742"/>
    <lineage>
        <taxon>Bacteria</taxon>
        <taxon>Bacillati</taxon>
        <taxon>Bacillota</taxon>
        <taxon>Bacilli</taxon>
        <taxon>Lactobacillales</taxon>
        <taxon>Lactobacillaceae</taxon>
        <taxon>Paucilactobacillus</taxon>
    </lineage>
</organism>